<evidence type="ECO:0000313" key="2">
    <source>
        <dbReference type="EMBL" id="MCW3798545.1"/>
    </source>
</evidence>
<evidence type="ECO:0008006" key="4">
    <source>
        <dbReference type="Google" id="ProtNLM"/>
    </source>
</evidence>
<keyword evidence="1" id="KW-0812">Transmembrane</keyword>
<feature type="transmembrane region" description="Helical" evidence="1">
    <location>
        <begin position="41"/>
        <end position="60"/>
    </location>
</feature>
<gene>
    <name evidence="2" type="ORF">OMW55_12080</name>
</gene>
<sequence length="97" mass="10835">MQFLRTLFWVVVAAFLAIMARNNWSDVTLNLWGSLQLDIKIPLLIAIAFLLGLLPTLIILRGRIWTLKRRLAVQSHQAEVLANPPAVNPAETAPIVP</sequence>
<protein>
    <recommendedName>
        <fullName evidence="4">Lipopolysaccharide assembly protein A domain-containing protein</fullName>
    </recommendedName>
</protein>
<evidence type="ECO:0000256" key="1">
    <source>
        <dbReference type="SAM" id="Phobius"/>
    </source>
</evidence>
<reference evidence="2 3" key="1">
    <citation type="submission" date="2022-10" db="EMBL/GenBank/DDBJ databases">
        <title>Sphingomonas sp.</title>
        <authorList>
            <person name="Jin C."/>
        </authorList>
    </citation>
    <scope>NUCLEOTIDE SEQUENCE [LARGE SCALE GENOMIC DNA]</scope>
    <source>
        <strain evidence="2 3">BN140010</strain>
    </source>
</reference>
<dbReference type="Proteomes" id="UP001526246">
    <property type="component" value="Unassembled WGS sequence"/>
</dbReference>
<keyword evidence="3" id="KW-1185">Reference proteome</keyword>
<keyword evidence="1" id="KW-0472">Membrane</keyword>
<keyword evidence="1" id="KW-1133">Transmembrane helix</keyword>
<accession>A0ABT3JHI5</accession>
<evidence type="ECO:0000313" key="3">
    <source>
        <dbReference type="Proteomes" id="UP001526246"/>
    </source>
</evidence>
<dbReference type="RefSeq" id="WP_264883432.1">
    <property type="nucleotide sequence ID" value="NZ_JAPDOB010000002.1"/>
</dbReference>
<dbReference type="EMBL" id="JAPDOB010000002">
    <property type="protein sequence ID" value="MCW3798545.1"/>
    <property type="molecule type" value="Genomic_DNA"/>
</dbReference>
<proteinExistence type="predicted"/>
<name>A0ABT3JHI5_9SPHN</name>
<comment type="caution">
    <text evidence="2">The sequence shown here is derived from an EMBL/GenBank/DDBJ whole genome shotgun (WGS) entry which is preliminary data.</text>
</comment>
<organism evidence="2 3">
    <name type="scientific">Sphingomonas arvum</name>
    <dbReference type="NCBI Taxonomy" id="2992113"/>
    <lineage>
        <taxon>Bacteria</taxon>
        <taxon>Pseudomonadati</taxon>
        <taxon>Pseudomonadota</taxon>
        <taxon>Alphaproteobacteria</taxon>
        <taxon>Sphingomonadales</taxon>
        <taxon>Sphingomonadaceae</taxon>
        <taxon>Sphingomonas</taxon>
    </lineage>
</organism>